<evidence type="ECO:0000259" key="2">
    <source>
        <dbReference type="Pfam" id="PF05048"/>
    </source>
</evidence>
<dbReference type="SMART" id="SM00710">
    <property type="entry name" value="PbH1"/>
    <property type="match status" value="5"/>
</dbReference>
<sequence>MSHLVVGGRAARSAGCAMIVCALLAAVASSQPMSGIYPIGSGGPGVDSFATVQAAANALNARGLGGNVEFPIAQFVYSGPVALRSVAGSRNYTTRFLPKSTGATIDAGGARYAFSVESTHNVTVQNLRFQGVRDTGSACIRFADSDSGLVWTCRMVSDSAATGLRVDRALNFRLDSSRVQGAMRASGSRGIDFRDCRFTWVYRCSILGTLNTGISIVGGNDNVTMMTGIKTASDTGYRVVNSPRMAVDNLAVHGRTDYGLHILNTPLVCIDSTLIYGTNKQAVYIESCDSLNSTALMMAGTAERGARVIRSRGCNFMRLTIQSGPVRGLELDHSPNCLVDSLQVVNVDSDTAIGVLLDSAPGSVFRWAMIYGSYGTAVSASQSSGSRFVHARVHGAAADAAISFLQSSGVRVSPCSLICDAPVSVALGDSCNDDTLTRMTVLGTTEKGIVAADCRGLVVANNCLRGWTRSGIELVHAQSPRIYYNTIVGPESAGYAGVYFFAAEGTGAEAKDNIVWNRGLGSSACFRVDGPFPFAPGASDYNDLYASGGGSVARVNDTVFAGLAQWRAHPAAPDPHSLSRDPLFVPGDNYHLAAASPCRDSGIPIAGFLYDLELDQRDALSPDIGADEYTPGAVSEAQPAGRLPRFELHGTPASRGCATLVVGPGISGRLDVTVIGVDGRTVLKLGIPNPAPQERIDLKGLPTGVYLVRVGPGRAAAFKLVVQR</sequence>
<keyword evidence="1" id="KW-0732">Signal</keyword>
<evidence type="ECO:0000313" key="4">
    <source>
        <dbReference type="Proteomes" id="UP000779900"/>
    </source>
</evidence>
<proteinExistence type="predicted"/>
<feature type="chain" id="PRO_5037244373" description="Periplasmic copper-binding protein NosD beta helix domain-containing protein" evidence="1">
    <location>
        <begin position="26"/>
        <end position="724"/>
    </location>
</feature>
<name>A0A937XGF0_UNCW3</name>
<dbReference type="EMBL" id="VGIR01000020">
    <property type="protein sequence ID" value="MBM3331163.1"/>
    <property type="molecule type" value="Genomic_DNA"/>
</dbReference>
<reference evidence="3" key="1">
    <citation type="submission" date="2019-03" db="EMBL/GenBank/DDBJ databases">
        <title>Lake Tanganyika Metagenome-Assembled Genomes (MAGs).</title>
        <authorList>
            <person name="Tran P."/>
        </authorList>
    </citation>
    <scope>NUCLEOTIDE SEQUENCE</scope>
    <source>
        <strain evidence="3">K_DeepCast_150m_m2_040</strain>
    </source>
</reference>
<dbReference type="InterPro" id="IPR006626">
    <property type="entry name" value="PbH1"/>
</dbReference>
<dbReference type="Pfam" id="PF05048">
    <property type="entry name" value="NosD"/>
    <property type="match status" value="1"/>
</dbReference>
<feature type="domain" description="Periplasmic copper-binding protein NosD beta helix" evidence="2">
    <location>
        <begin position="353"/>
        <end position="503"/>
    </location>
</feature>
<protein>
    <recommendedName>
        <fullName evidence="2">Periplasmic copper-binding protein NosD beta helix domain-containing protein</fullName>
    </recommendedName>
</protein>
<feature type="signal peptide" evidence="1">
    <location>
        <begin position="1"/>
        <end position="25"/>
    </location>
</feature>
<dbReference type="InterPro" id="IPR012334">
    <property type="entry name" value="Pectin_lyas_fold"/>
</dbReference>
<dbReference type="InterPro" id="IPR011050">
    <property type="entry name" value="Pectin_lyase_fold/virulence"/>
</dbReference>
<evidence type="ECO:0000256" key="1">
    <source>
        <dbReference type="SAM" id="SignalP"/>
    </source>
</evidence>
<accession>A0A937XGF0</accession>
<dbReference type="InterPro" id="IPR007742">
    <property type="entry name" value="NosD_dom"/>
</dbReference>
<dbReference type="Proteomes" id="UP000779900">
    <property type="component" value="Unassembled WGS sequence"/>
</dbReference>
<dbReference type="Gene3D" id="2.160.20.10">
    <property type="entry name" value="Single-stranded right-handed beta-helix, Pectin lyase-like"/>
    <property type="match status" value="2"/>
</dbReference>
<evidence type="ECO:0000313" key="3">
    <source>
        <dbReference type="EMBL" id="MBM3331163.1"/>
    </source>
</evidence>
<organism evidence="3 4">
    <name type="scientific">candidate division WOR-3 bacterium</name>
    <dbReference type="NCBI Taxonomy" id="2052148"/>
    <lineage>
        <taxon>Bacteria</taxon>
        <taxon>Bacteria division WOR-3</taxon>
    </lineage>
</organism>
<dbReference type="AlphaFoldDB" id="A0A937XGF0"/>
<gene>
    <name evidence="3" type="ORF">FJY68_04835</name>
</gene>
<dbReference type="SUPFAM" id="SSF51126">
    <property type="entry name" value="Pectin lyase-like"/>
    <property type="match status" value="2"/>
</dbReference>
<comment type="caution">
    <text evidence="3">The sequence shown here is derived from an EMBL/GenBank/DDBJ whole genome shotgun (WGS) entry which is preliminary data.</text>
</comment>